<evidence type="ECO:0000313" key="7">
    <source>
        <dbReference type="Proteomes" id="UP000253501"/>
    </source>
</evidence>
<dbReference type="InterPro" id="IPR014757">
    <property type="entry name" value="Tscrpt_reg_IclR_C"/>
</dbReference>
<dbReference type="InterPro" id="IPR029016">
    <property type="entry name" value="GAF-like_dom_sf"/>
</dbReference>
<dbReference type="Proteomes" id="UP000253501">
    <property type="component" value="Unassembled WGS sequence"/>
</dbReference>
<gene>
    <name evidence="6" type="ORF">DDK22_05920</name>
</gene>
<feature type="domain" description="HTH iclR-type" evidence="4">
    <location>
        <begin position="17"/>
        <end position="79"/>
    </location>
</feature>
<dbReference type="PANTHER" id="PTHR30136">
    <property type="entry name" value="HELIX-TURN-HELIX TRANSCRIPTIONAL REGULATOR, ICLR FAMILY"/>
    <property type="match status" value="1"/>
</dbReference>
<dbReference type="InterPro" id="IPR036390">
    <property type="entry name" value="WH_DNA-bd_sf"/>
</dbReference>
<dbReference type="Pfam" id="PF01614">
    <property type="entry name" value="IclR_C"/>
    <property type="match status" value="1"/>
</dbReference>
<evidence type="ECO:0000259" key="4">
    <source>
        <dbReference type="PROSITE" id="PS51077"/>
    </source>
</evidence>
<comment type="caution">
    <text evidence="6">The sequence shown here is derived from an EMBL/GenBank/DDBJ whole genome shotgun (WGS) entry which is preliminary data.</text>
</comment>
<dbReference type="InterPro" id="IPR036388">
    <property type="entry name" value="WH-like_DNA-bd_sf"/>
</dbReference>
<dbReference type="EMBL" id="QDHA01000013">
    <property type="protein sequence ID" value="RCJ09384.1"/>
    <property type="molecule type" value="Genomic_DNA"/>
</dbReference>
<evidence type="ECO:0000259" key="5">
    <source>
        <dbReference type="PROSITE" id="PS51078"/>
    </source>
</evidence>
<evidence type="ECO:0000313" key="6">
    <source>
        <dbReference type="EMBL" id="RCJ09384.1"/>
    </source>
</evidence>
<dbReference type="SMART" id="SM00346">
    <property type="entry name" value="HTH_ICLR"/>
    <property type="match status" value="1"/>
</dbReference>
<dbReference type="Gene3D" id="3.30.450.40">
    <property type="match status" value="1"/>
</dbReference>
<organism evidence="6 7">
    <name type="scientific">Cupriavidus necator</name>
    <name type="common">Alcaligenes eutrophus</name>
    <name type="synonym">Ralstonia eutropha</name>
    <dbReference type="NCBI Taxonomy" id="106590"/>
    <lineage>
        <taxon>Bacteria</taxon>
        <taxon>Pseudomonadati</taxon>
        <taxon>Pseudomonadota</taxon>
        <taxon>Betaproteobacteria</taxon>
        <taxon>Burkholderiales</taxon>
        <taxon>Burkholderiaceae</taxon>
        <taxon>Cupriavidus</taxon>
    </lineage>
</organism>
<dbReference type="FunFam" id="1.10.10.10:FF:000056">
    <property type="entry name" value="IclR family transcriptional regulator"/>
    <property type="match status" value="1"/>
</dbReference>
<protein>
    <submittedName>
        <fullName evidence="6">IclR family transcriptional regulator</fullName>
    </submittedName>
</protein>
<dbReference type="GO" id="GO:0003700">
    <property type="term" value="F:DNA-binding transcription factor activity"/>
    <property type="evidence" value="ECO:0007669"/>
    <property type="project" value="TreeGrafter"/>
</dbReference>
<name>A0A367PPB3_CUPNE</name>
<sequence length="266" mass="29031">MPDSHLPVEEAASLLFNQSLEKGLAVLAAFSAVRRTMTIGEVAEAAGINKSSAQRMVFTLEHLGYLRKHPKTRRYQLTPRVMRIGFNYLAADPLIDVANPFLSELTKLTTETTCLTEPDQADMVYVARFVSAQFVPVHMPIGSRIPMYCTGSGRAYLSALPEGEALTLLERSERVAHTPHTRTDVAEIVATLREARQRGYAINCEELFHGDMTLAAPVIAGNGRPLGAIHVVAPTSRWSLEEAQARLAPPLLQSARAISSSVRALG</sequence>
<dbReference type="InterPro" id="IPR005471">
    <property type="entry name" value="Tscrpt_reg_IclR_N"/>
</dbReference>
<dbReference type="Pfam" id="PF09339">
    <property type="entry name" value="HTH_IclR"/>
    <property type="match status" value="1"/>
</dbReference>
<dbReference type="PROSITE" id="PS51078">
    <property type="entry name" value="ICLR_ED"/>
    <property type="match status" value="1"/>
</dbReference>
<dbReference type="RefSeq" id="WP_114131153.1">
    <property type="nucleotide sequence ID" value="NZ_CP068436.1"/>
</dbReference>
<dbReference type="AlphaFoldDB" id="A0A367PPB3"/>
<dbReference type="PANTHER" id="PTHR30136:SF34">
    <property type="entry name" value="TRANSCRIPTIONAL REGULATOR"/>
    <property type="match status" value="1"/>
</dbReference>
<keyword evidence="3" id="KW-0804">Transcription</keyword>
<dbReference type="SUPFAM" id="SSF46785">
    <property type="entry name" value="Winged helix' DNA-binding domain"/>
    <property type="match status" value="1"/>
</dbReference>
<evidence type="ECO:0000256" key="3">
    <source>
        <dbReference type="ARBA" id="ARBA00023163"/>
    </source>
</evidence>
<dbReference type="InterPro" id="IPR050707">
    <property type="entry name" value="HTH_MetabolicPath_Reg"/>
</dbReference>
<dbReference type="PROSITE" id="PS51077">
    <property type="entry name" value="HTH_ICLR"/>
    <property type="match status" value="1"/>
</dbReference>
<dbReference type="GO" id="GO:0003677">
    <property type="term" value="F:DNA binding"/>
    <property type="evidence" value="ECO:0007669"/>
    <property type="project" value="UniProtKB-KW"/>
</dbReference>
<keyword evidence="2" id="KW-0238">DNA-binding</keyword>
<keyword evidence="1" id="KW-0805">Transcription regulation</keyword>
<dbReference type="SUPFAM" id="SSF55781">
    <property type="entry name" value="GAF domain-like"/>
    <property type="match status" value="1"/>
</dbReference>
<proteinExistence type="predicted"/>
<dbReference type="GO" id="GO:0045892">
    <property type="term" value="P:negative regulation of DNA-templated transcription"/>
    <property type="evidence" value="ECO:0007669"/>
    <property type="project" value="TreeGrafter"/>
</dbReference>
<dbReference type="Gene3D" id="1.10.10.10">
    <property type="entry name" value="Winged helix-like DNA-binding domain superfamily/Winged helix DNA-binding domain"/>
    <property type="match status" value="1"/>
</dbReference>
<reference evidence="6 7" key="1">
    <citation type="submission" date="2018-04" db="EMBL/GenBank/DDBJ databases">
        <title>Cupriavidus necator CR12 genome sequencing and assembly.</title>
        <authorList>
            <person name="Ben Fekih I."/>
            <person name="Mazhar H.S."/>
            <person name="Bello S.K."/>
            <person name="Rensing C."/>
        </authorList>
    </citation>
    <scope>NUCLEOTIDE SEQUENCE [LARGE SCALE GENOMIC DNA]</scope>
    <source>
        <strain evidence="6 7">CR12</strain>
    </source>
</reference>
<evidence type="ECO:0000256" key="2">
    <source>
        <dbReference type="ARBA" id="ARBA00023125"/>
    </source>
</evidence>
<feature type="domain" description="IclR-ED" evidence="5">
    <location>
        <begin position="80"/>
        <end position="264"/>
    </location>
</feature>
<evidence type="ECO:0000256" key="1">
    <source>
        <dbReference type="ARBA" id="ARBA00023015"/>
    </source>
</evidence>
<accession>A0A367PPB3</accession>